<protein>
    <recommendedName>
        <fullName evidence="4">Protein ImuA</fullName>
    </recommendedName>
</protein>
<dbReference type="RefSeq" id="WP_247026365.1">
    <property type="nucleotide sequence ID" value="NZ_JALKCH010000002.1"/>
</dbReference>
<comment type="caution">
    <text evidence="2">The sequence shown here is derived from an EMBL/GenBank/DDBJ whole genome shotgun (WGS) entry which is preliminary data.</text>
</comment>
<reference evidence="2 3" key="1">
    <citation type="submission" date="2022-04" db="EMBL/GenBank/DDBJ databases">
        <authorList>
            <person name="Grouzdev D.S."/>
            <person name="Pantiukh K.S."/>
            <person name="Krutkina M.S."/>
        </authorList>
    </citation>
    <scope>NUCLEOTIDE SEQUENCE [LARGE SCALE GENOMIC DNA]</scope>
    <source>
        <strain evidence="2 3">6x-1</strain>
    </source>
</reference>
<proteinExistence type="predicted"/>
<keyword evidence="3" id="KW-1185">Reference proteome</keyword>
<dbReference type="PIRSF" id="PIRSF034285">
    <property type="entry name" value="UCP034285"/>
    <property type="match status" value="1"/>
</dbReference>
<feature type="compositionally biased region" description="Low complexity" evidence="1">
    <location>
        <begin position="262"/>
        <end position="276"/>
    </location>
</feature>
<evidence type="ECO:0000313" key="3">
    <source>
        <dbReference type="Proteomes" id="UP001203284"/>
    </source>
</evidence>
<dbReference type="InterPro" id="IPR027417">
    <property type="entry name" value="P-loop_NTPase"/>
</dbReference>
<dbReference type="SUPFAM" id="SSF52540">
    <property type="entry name" value="P-loop containing nucleoside triphosphate hydrolases"/>
    <property type="match status" value="1"/>
</dbReference>
<dbReference type="InterPro" id="IPR017026">
    <property type="entry name" value="ImuA"/>
</dbReference>
<name>A0ABT0D7I9_9HYPH</name>
<organism evidence="2 3">
    <name type="scientific">Ancylobacter crimeensis</name>
    <dbReference type="NCBI Taxonomy" id="2579147"/>
    <lineage>
        <taxon>Bacteria</taxon>
        <taxon>Pseudomonadati</taxon>
        <taxon>Pseudomonadota</taxon>
        <taxon>Alphaproteobacteria</taxon>
        <taxon>Hyphomicrobiales</taxon>
        <taxon>Xanthobacteraceae</taxon>
        <taxon>Ancylobacter</taxon>
    </lineage>
</organism>
<dbReference type="Gene3D" id="3.40.50.300">
    <property type="entry name" value="P-loop containing nucleotide triphosphate hydrolases"/>
    <property type="match status" value="1"/>
</dbReference>
<sequence>MRPTPDITALRKTLASHEAPRLSVAGRRFSFGVEGLDSALGGGLPAGALHEIIGAAGADLPEGEAFTALLAARAAQGRPILWIRQDLMANEGGMPDARGLAALGLDPGAFLLVRARNGEQALRAASDGAACTALGAVLIEIWGEPRRLDLTATRRLALRAAESGVTLLMLRLAARVLPSASHSRWRVAPLLSVPLEARAPGPPAFALTLLRQRAGPSGVAGEAPGQNWNLTWQLEWDRDQQRFRTPDSRRKPRFLDGPALSRPVAALPAGRPAGAGRADRKAG</sequence>
<evidence type="ECO:0000313" key="2">
    <source>
        <dbReference type="EMBL" id="MCK0195913.1"/>
    </source>
</evidence>
<accession>A0ABT0D7I9</accession>
<gene>
    <name evidence="2" type="ORF">MWN34_03210</name>
</gene>
<feature type="region of interest" description="Disordered" evidence="1">
    <location>
        <begin position="242"/>
        <end position="283"/>
    </location>
</feature>
<evidence type="ECO:0000256" key="1">
    <source>
        <dbReference type="SAM" id="MobiDB-lite"/>
    </source>
</evidence>
<evidence type="ECO:0008006" key="4">
    <source>
        <dbReference type="Google" id="ProtNLM"/>
    </source>
</evidence>
<dbReference type="EMBL" id="JALKCH010000002">
    <property type="protein sequence ID" value="MCK0195913.1"/>
    <property type="molecule type" value="Genomic_DNA"/>
</dbReference>
<dbReference type="Proteomes" id="UP001203284">
    <property type="component" value="Unassembled WGS sequence"/>
</dbReference>